<dbReference type="InterPro" id="IPR016181">
    <property type="entry name" value="Acyl_CoA_acyltransferase"/>
</dbReference>
<organism evidence="1 2">
    <name type="scientific">Thermomicrobium roseum (strain ATCC 27502 / DSM 5159 / P-2)</name>
    <dbReference type="NCBI Taxonomy" id="309801"/>
    <lineage>
        <taxon>Bacteria</taxon>
        <taxon>Pseudomonadati</taxon>
        <taxon>Thermomicrobiota</taxon>
        <taxon>Thermomicrobia</taxon>
        <taxon>Thermomicrobiales</taxon>
        <taxon>Thermomicrobiaceae</taxon>
        <taxon>Thermomicrobium</taxon>
    </lineage>
</organism>
<evidence type="ECO:0000313" key="2">
    <source>
        <dbReference type="Proteomes" id="UP000000447"/>
    </source>
</evidence>
<dbReference type="Proteomes" id="UP000000447">
    <property type="component" value="Chromosome"/>
</dbReference>
<dbReference type="HOGENOM" id="CLU_847125_0_0_0"/>
<gene>
    <name evidence="1" type="ordered locus">trd_0203</name>
</gene>
<keyword evidence="2" id="KW-1185">Reference proteome</keyword>
<proteinExistence type="predicted"/>
<name>B9KXL6_THERP</name>
<accession>B9KXL6</accession>
<dbReference type="AlphaFoldDB" id="B9KXL6"/>
<reference evidence="1 2" key="1">
    <citation type="journal article" date="2009" name="PLoS ONE">
        <title>Complete genome sequence of the aerobic CO-oxidizing thermophile Thermomicrobium roseum.</title>
        <authorList>
            <person name="Wu D."/>
            <person name="Raymond J."/>
            <person name="Wu M."/>
            <person name="Chatterji S."/>
            <person name="Ren Q."/>
            <person name="Graham J.E."/>
            <person name="Bryant D.A."/>
            <person name="Robb F."/>
            <person name="Colman A."/>
            <person name="Tallon L.J."/>
            <person name="Badger J.H."/>
            <person name="Madupu R."/>
            <person name="Ward N.L."/>
            <person name="Eisen J.A."/>
        </authorList>
    </citation>
    <scope>NUCLEOTIDE SEQUENCE [LARGE SCALE GENOMIC DNA]</scope>
    <source>
        <strain evidence="2">ATCC 27502 / DSM 5159 / P-2</strain>
    </source>
</reference>
<dbReference type="SUPFAM" id="SSF55729">
    <property type="entry name" value="Acyl-CoA N-acyltransferases (Nat)"/>
    <property type="match status" value="1"/>
</dbReference>
<sequence>MFWWRANNAPMIADDSPDQPAAALRGDLVALPAAFHLSPIRGLLGSAFGAATGRFVHERGQRAYAQVIAEPGRDHWFIARLVVSRAEEGQRLLDRLAREAGLRGVIRLHTLIPEHPDLIAWWQRAGFTPFRRIHLLAGQREQLALPSQSLTIRHQQALDAWEVQRLYERVTPRPVQFAEARTRAAWHVGQRAGWRIRGYLLTADGETRAYCRVRSRAGWHIVELVAEDQAASEAIAIVGAALACCARPRDQVLLLLPDEAGATRARFEQAGLTLLETRLWVARYTIRRIRAGFPIAEHARLAGLAEAPRVLYHHERPKVAVLERATRS</sequence>
<dbReference type="RefSeq" id="WP_012641616.1">
    <property type="nucleotide sequence ID" value="NC_011959.1"/>
</dbReference>
<dbReference type="OrthoDB" id="145611at2"/>
<dbReference type="eggNOG" id="ENOG5030SJA">
    <property type="taxonomic scope" value="Bacteria"/>
</dbReference>
<dbReference type="EMBL" id="CP001275">
    <property type="protein sequence ID" value="ACM05020.1"/>
    <property type="molecule type" value="Genomic_DNA"/>
</dbReference>
<evidence type="ECO:0008006" key="3">
    <source>
        <dbReference type="Google" id="ProtNLM"/>
    </source>
</evidence>
<dbReference type="KEGG" id="tro:trd_0203"/>
<evidence type="ECO:0000313" key="1">
    <source>
        <dbReference type="EMBL" id="ACM05020.1"/>
    </source>
</evidence>
<protein>
    <recommendedName>
        <fullName evidence="3">N-acetyltransferase domain-containing protein</fullName>
    </recommendedName>
</protein>
<dbReference type="STRING" id="309801.trd_0203"/>